<comment type="caution">
    <text evidence="3">The sequence shown here is derived from an EMBL/GenBank/DDBJ whole genome shotgun (WGS) entry which is preliminary data.</text>
</comment>
<protein>
    <recommendedName>
        <fullName evidence="5">Peptidase S11 D-alanyl-D-alanine carboxypeptidase A N-terminal domain-containing protein</fullName>
    </recommendedName>
</protein>
<sequence>MNLKRTLTKITVAGLILTTIWPNFVFAQSNFDPNLIISDSQLQDFSSWGISDVQNFLDARGSYLRNYTTATASGAVKSAAEIIYDSARTYQINPKYILVTLQKEQSLVTDDSPTQKQLDWATGYAVCDSCSMDDPKIQSKKGFANQVENAAGIMRWYYDHTTHPVVKQKDRSIFIDNTPVVPQSWATAFLYTYTPHLHGNQNFKRIWDTWFSQVYPDGSLLKNASSSEIYLIQNGKKRKFASMSALVSRYDPKMTIVVPVAELSNYQDGPTINLSNYSILKTGGGRYYLLDYDTLRPFESEAVVGKLGYNPGEIVDIADADTADYELGATITASTAAPLGAIYQITDAGDVYYLLKNNELRPIVDRRVIDINFKNLKIEKHLRADLTKFNIVYDVVNYKDGTLVRSDLGGPIYVVAGGQKRKISDNETFRAFGYDLKNVVVAPDTTLGFLKTGEPLYLNASLLSAREKYLGDSAATVEDLFATNLPAYLVAEYPSGRILSGKNIDTIRSIASLTKLITAYEAINNGFDLEKTTTYSKNKHEAYGNLLNLAEGETINNRDLLGTMLIASVNNTARMVASATNLGEEGVIKSANERLLLWGADNSKIVDTSGLDANNKSTARDLLKIFTKILDNEILKETLSKTEYSFKEVLNKNKVSTHKFKNSNYLTYAKGLNYKILASKTGYTSEAGSTLIMLLENKIDKQQYTIITMGGPNYKNRFVEPDKIARWVIEKDGDLAGTKAIDTTVKSAVFRFDKNLKNGDNNEDVRQLQLTLKKLGYFTYPTATGKFGAITKDAVVKFQKAKKLPAVGIVGPATRAVLNKL</sequence>
<dbReference type="Gene3D" id="3.40.710.10">
    <property type="entry name" value="DD-peptidase/beta-lactamase superfamily"/>
    <property type="match status" value="1"/>
</dbReference>
<dbReference type="STRING" id="1798704.A3J93_00610"/>
<dbReference type="SUPFAM" id="SSF47090">
    <property type="entry name" value="PGBD-like"/>
    <property type="match status" value="1"/>
</dbReference>
<dbReference type="InterPro" id="IPR012338">
    <property type="entry name" value="Beta-lactam/transpept-like"/>
</dbReference>
<dbReference type="Pfam" id="PF01471">
    <property type="entry name" value="PG_binding_1"/>
    <property type="match status" value="1"/>
</dbReference>
<dbReference type="GO" id="GO:0009002">
    <property type="term" value="F:serine-type D-Ala-D-Ala carboxypeptidase activity"/>
    <property type="evidence" value="ECO:0007669"/>
    <property type="project" value="InterPro"/>
</dbReference>
<dbReference type="Pfam" id="PF00768">
    <property type="entry name" value="Peptidase_S11"/>
    <property type="match status" value="1"/>
</dbReference>
<accession>A0A1F6NXE0</accession>
<evidence type="ECO:0000259" key="2">
    <source>
        <dbReference type="Pfam" id="PF01471"/>
    </source>
</evidence>
<gene>
    <name evidence="3" type="ORF">A3J93_00610</name>
</gene>
<reference evidence="3 4" key="1">
    <citation type="journal article" date="2016" name="Nat. Commun.">
        <title>Thousands of microbial genomes shed light on interconnected biogeochemical processes in an aquifer system.</title>
        <authorList>
            <person name="Anantharaman K."/>
            <person name="Brown C.T."/>
            <person name="Hug L.A."/>
            <person name="Sharon I."/>
            <person name="Castelle C.J."/>
            <person name="Probst A.J."/>
            <person name="Thomas B.C."/>
            <person name="Singh A."/>
            <person name="Wilkins M.J."/>
            <person name="Karaoz U."/>
            <person name="Brodie E.L."/>
            <person name="Williams K.H."/>
            <person name="Hubbard S.S."/>
            <person name="Banfield J.F."/>
        </authorList>
    </citation>
    <scope>NUCLEOTIDE SEQUENCE [LARGE SCALE GENOMIC DNA]</scope>
</reference>
<name>A0A1F6NXE0_9BACT</name>
<evidence type="ECO:0000313" key="4">
    <source>
        <dbReference type="Proteomes" id="UP000177907"/>
    </source>
</evidence>
<dbReference type="AlphaFoldDB" id="A0A1F6NXE0"/>
<dbReference type="Proteomes" id="UP000177907">
    <property type="component" value="Unassembled WGS sequence"/>
</dbReference>
<dbReference type="SUPFAM" id="SSF56601">
    <property type="entry name" value="beta-lactamase/transpeptidase-like"/>
    <property type="match status" value="1"/>
</dbReference>
<dbReference type="Gene3D" id="1.10.101.10">
    <property type="entry name" value="PGBD-like superfamily/PGBD"/>
    <property type="match status" value="1"/>
</dbReference>
<evidence type="ECO:0000259" key="1">
    <source>
        <dbReference type="Pfam" id="PF00768"/>
    </source>
</evidence>
<dbReference type="InterPro" id="IPR036366">
    <property type="entry name" value="PGBDSf"/>
</dbReference>
<organism evidence="3 4">
    <name type="scientific">Candidatus Magasanikbacteria bacterium RIFOXYC2_FULL_42_28</name>
    <dbReference type="NCBI Taxonomy" id="1798704"/>
    <lineage>
        <taxon>Bacteria</taxon>
        <taxon>Candidatus Magasanikiibacteriota</taxon>
    </lineage>
</organism>
<dbReference type="InterPro" id="IPR002477">
    <property type="entry name" value="Peptidoglycan-bd-like"/>
</dbReference>
<dbReference type="InterPro" id="IPR036365">
    <property type="entry name" value="PGBD-like_sf"/>
</dbReference>
<dbReference type="InterPro" id="IPR001967">
    <property type="entry name" value="Peptidase_S11_N"/>
</dbReference>
<feature type="domain" description="Peptidase S11 D-alanyl-D-alanine carboxypeptidase A N-terminal" evidence="1">
    <location>
        <begin position="487"/>
        <end position="696"/>
    </location>
</feature>
<feature type="domain" description="Peptidoglycan binding-like" evidence="2">
    <location>
        <begin position="762"/>
        <end position="818"/>
    </location>
</feature>
<proteinExistence type="predicted"/>
<dbReference type="GO" id="GO:0006508">
    <property type="term" value="P:proteolysis"/>
    <property type="evidence" value="ECO:0007669"/>
    <property type="project" value="InterPro"/>
</dbReference>
<evidence type="ECO:0000313" key="3">
    <source>
        <dbReference type="EMBL" id="OGH88589.1"/>
    </source>
</evidence>
<evidence type="ECO:0008006" key="5">
    <source>
        <dbReference type="Google" id="ProtNLM"/>
    </source>
</evidence>
<dbReference type="EMBL" id="MFQZ01000001">
    <property type="protein sequence ID" value="OGH88589.1"/>
    <property type="molecule type" value="Genomic_DNA"/>
</dbReference>